<evidence type="ECO:0000259" key="8">
    <source>
        <dbReference type="Pfam" id="PF02687"/>
    </source>
</evidence>
<feature type="domain" description="ABC3 transporter permease C-terminal" evidence="8">
    <location>
        <begin position="277"/>
        <end position="395"/>
    </location>
</feature>
<dbReference type="PANTHER" id="PTHR30489:SF0">
    <property type="entry name" value="LIPOPROTEIN-RELEASING SYSTEM TRANSMEMBRANE PROTEIN LOLE"/>
    <property type="match status" value="1"/>
</dbReference>
<evidence type="ECO:0000256" key="3">
    <source>
        <dbReference type="ARBA" id="ARBA00022475"/>
    </source>
</evidence>
<name>A0A4R1KS66_9FLAO</name>
<evidence type="ECO:0000259" key="9">
    <source>
        <dbReference type="Pfam" id="PF12704"/>
    </source>
</evidence>
<evidence type="ECO:0000313" key="10">
    <source>
        <dbReference type="EMBL" id="TCK67874.1"/>
    </source>
</evidence>
<keyword evidence="3" id="KW-1003">Cell membrane</keyword>
<keyword evidence="4 7" id="KW-0812">Transmembrane</keyword>
<dbReference type="EMBL" id="SMGI01000002">
    <property type="protein sequence ID" value="TCK67874.1"/>
    <property type="molecule type" value="Genomic_DNA"/>
</dbReference>
<dbReference type="AlphaFoldDB" id="A0A4R1KS66"/>
<proteinExistence type="inferred from homology"/>
<dbReference type="OrthoDB" id="1522724at2"/>
<feature type="transmembrane region" description="Helical" evidence="7">
    <location>
        <begin position="320"/>
        <end position="351"/>
    </location>
</feature>
<dbReference type="PANTHER" id="PTHR30489">
    <property type="entry name" value="LIPOPROTEIN-RELEASING SYSTEM TRANSMEMBRANE PROTEIN LOLE"/>
    <property type="match status" value="1"/>
</dbReference>
<protein>
    <submittedName>
        <fullName evidence="10">Lipoprotein-releasing system permease protein</fullName>
    </submittedName>
</protein>
<gene>
    <name evidence="10" type="ORF">DFQ05_1657</name>
</gene>
<dbReference type="RefSeq" id="WP_132704903.1">
    <property type="nucleotide sequence ID" value="NZ_SMGI01000002.1"/>
</dbReference>
<evidence type="ECO:0000256" key="2">
    <source>
        <dbReference type="ARBA" id="ARBA00005236"/>
    </source>
</evidence>
<dbReference type="Proteomes" id="UP000295714">
    <property type="component" value="Unassembled WGS sequence"/>
</dbReference>
<dbReference type="Pfam" id="PF02687">
    <property type="entry name" value="FtsX"/>
    <property type="match status" value="1"/>
</dbReference>
<feature type="domain" description="MacB-like periplasmic core" evidence="9">
    <location>
        <begin position="28"/>
        <end position="247"/>
    </location>
</feature>
<organism evidence="10 11">
    <name type="scientific">Winogradskyella wandonensis</name>
    <dbReference type="NCBI Taxonomy" id="1442586"/>
    <lineage>
        <taxon>Bacteria</taxon>
        <taxon>Pseudomonadati</taxon>
        <taxon>Bacteroidota</taxon>
        <taxon>Flavobacteriia</taxon>
        <taxon>Flavobacteriales</taxon>
        <taxon>Flavobacteriaceae</taxon>
        <taxon>Winogradskyella</taxon>
    </lineage>
</organism>
<feature type="transmembrane region" description="Helical" evidence="7">
    <location>
        <begin position="21"/>
        <end position="49"/>
    </location>
</feature>
<evidence type="ECO:0000256" key="5">
    <source>
        <dbReference type="ARBA" id="ARBA00022989"/>
    </source>
</evidence>
<evidence type="ECO:0000256" key="4">
    <source>
        <dbReference type="ARBA" id="ARBA00022692"/>
    </source>
</evidence>
<evidence type="ECO:0000313" key="11">
    <source>
        <dbReference type="Proteomes" id="UP000295714"/>
    </source>
</evidence>
<comment type="subcellular location">
    <subcellularLocation>
        <location evidence="1">Cell membrane</location>
        <topology evidence="1">Multi-pass membrane protein</topology>
    </subcellularLocation>
</comment>
<dbReference type="InterPro" id="IPR051447">
    <property type="entry name" value="Lipoprotein-release_system"/>
</dbReference>
<dbReference type="InterPro" id="IPR003838">
    <property type="entry name" value="ABC3_permease_C"/>
</dbReference>
<keyword evidence="10" id="KW-0449">Lipoprotein</keyword>
<comment type="similarity">
    <text evidence="2">Belongs to the ABC-4 integral membrane protein family. LolC/E subfamily.</text>
</comment>
<keyword evidence="5 7" id="KW-1133">Transmembrane helix</keyword>
<evidence type="ECO:0000256" key="1">
    <source>
        <dbReference type="ARBA" id="ARBA00004651"/>
    </source>
</evidence>
<comment type="caution">
    <text evidence="10">The sequence shown here is derived from an EMBL/GenBank/DDBJ whole genome shotgun (WGS) entry which is preliminary data.</text>
</comment>
<sequence>MNTSFYIAKRYLFSRSSNNAINIMSYIASGGVIVASAALLIVLSVFAGLKEFSLDFSNYTDPDLKLLPLEGKSFFFSEKELNTLTSIEGVALFSKILEERVVIKSENKNLLATLKGVDDNYRVVTKIDSMISQGEWISSGSNEVVSGWGISNNLSFGIFNYLKPLTIYVPKPGKGQGSSLRSYFNSEVVTNVGLFNINEKIDNEYVFADIELARALLNYTPNQFSSIEVKLKPEADETEVKEQIEKLFPNTFIIKNREQLNDALFKMLNTENLAVYLIFTLVIIIALFNVIGAIIMMILDRKKSLNTLFNLGAEPKLIKSIFFLQGTLMTVLSGLIGIGIGLLIIFSQLQFEWIMLTSDFPYPVSLKLENIVIVVITIFGLGIIASKLASQRITKDLIKTVA</sequence>
<evidence type="ECO:0000256" key="6">
    <source>
        <dbReference type="ARBA" id="ARBA00023136"/>
    </source>
</evidence>
<dbReference type="GO" id="GO:0098797">
    <property type="term" value="C:plasma membrane protein complex"/>
    <property type="evidence" value="ECO:0007669"/>
    <property type="project" value="TreeGrafter"/>
</dbReference>
<dbReference type="GO" id="GO:0044874">
    <property type="term" value="P:lipoprotein localization to outer membrane"/>
    <property type="evidence" value="ECO:0007669"/>
    <property type="project" value="TreeGrafter"/>
</dbReference>
<accession>A0A4R1KS66</accession>
<reference evidence="10 11" key="1">
    <citation type="journal article" date="2015" name="Stand. Genomic Sci.">
        <title>Genomic Encyclopedia of Bacterial and Archaeal Type Strains, Phase III: the genomes of soil and plant-associated and newly described type strains.</title>
        <authorList>
            <person name="Whitman W.B."/>
            <person name="Woyke T."/>
            <person name="Klenk H.P."/>
            <person name="Zhou Y."/>
            <person name="Lilburn T.G."/>
            <person name="Beck B.J."/>
            <person name="De Vos P."/>
            <person name="Vandamme P."/>
            <person name="Eisen J.A."/>
            <person name="Garrity G."/>
            <person name="Hugenholtz P."/>
            <person name="Kyrpides N.C."/>
        </authorList>
    </citation>
    <scope>NUCLEOTIDE SEQUENCE [LARGE SCALE GENOMIC DNA]</scope>
    <source>
        <strain evidence="10 11">CECT 8445</strain>
    </source>
</reference>
<dbReference type="Pfam" id="PF12704">
    <property type="entry name" value="MacB_PCD"/>
    <property type="match status" value="1"/>
</dbReference>
<evidence type="ECO:0000256" key="7">
    <source>
        <dbReference type="SAM" id="Phobius"/>
    </source>
</evidence>
<keyword evidence="6 7" id="KW-0472">Membrane</keyword>
<keyword evidence="11" id="KW-1185">Reference proteome</keyword>
<feature type="transmembrane region" description="Helical" evidence="7">
    <location>
        <begin position="273"/>
        <end position="299"/>
    </location>
</feature>
<dbReference type="InterPro" id="IPR025857">
    <property type="entry name" value="MacB_PCD"/>
</dbReference>
<feature type="transmembrane region" description="Helical" evidence="7">
    <location>
        <begin position="371"/>
        <end position="389"/>
    </location>
</feature>